<dbReference type="GO" id="GO:0046872">
    <property type="term" value="F:metal ion binding"/>
    <property type="evidence" value="ECO:0007669"/>
    <property type="project" value="UniProtKB-KW"/>
</dbReference>
<dbReference type="GO" id="GO:0009055">
    <property type="term" value="F:electron transfer activity"/>
    <property type="evidence" value="ECO:0007669"/>
    <property type="project" value="TreeGrafter"/>
</dbReference>
<keyword evidence="11 12" id="KW-0472">Membrane</keyword>
<proteinExistence type="inferred from homology"/>
<keyword evidence="9 12" id="KW-1133">Transmembrane helix</keyword>
<comment type="subcellular location">
    <subcellularLocation>
        <location evidence="1">Cell membrane</location>
    </subcellularLocation>
</comment>
<evidence type="ECO:0000256" key="11">
    <source>
        <dbReference type="ARBA" id="ARBA00023136"/>
    </source>
</evidence>
<dbReference type="PANTHER" id="PTHR30333:SF1">
    <property type="entry name" value="CYTOCHROME C-TYPE PROTEIN NAPC"/>
    <property type="match status" value="1"/>
</dbReference>
<comment type="similarity">
    <text evidence="2">Belongs to the NapC/NirT/NrfH family.</text>
</comment>
<dbReference type="PANTHER" id="PTHR30333">
    <property type="entry name" value="CYTOCHROME C-TYPE PROTEIN"/>
    <property type="match status" value="1"/>
</dbReference>
<feature type="domain" description="NapC/NirT cytochrome c N-terminal" evidence="13">
    <location>
        <begin position="111"/>
        <end position="198"/>
    </location>
</feature>
<evidence type="ECO:0000313" key="15">
    <source>
        <dbReference type="Proteomes" id="UP000002207"/>
    </source>
</evidence>
<evidence type="ECO:0000256" key="7">
    <source>
        <dbReference type="ARBA" id="ARBA00022723"/>
    </source>
</evidence>
<dbReference type="InParanoid" id="C1F0X7"/>
<dbReference type="eggNOG" id="COG3005">
    <property type="taxonomic scope" value="Bacteria"/>
</dbReference>
<evidence type="ECO:0000256" key="6">
    <source>
        <dbReference type="ARBA" id="ARBA00022692"/>
    </source>
</evidence>
<dbReference type="HOGENOM" id="CLU_543785_0_0_0"/>
<dbReference type="GO" id="GO:0005886">
    <property type="term" value="C:plasma membrane"/>
    <property type="evidence" value="ECO:0007669"/>
    <property type="project" value="UniProtKB-SubCell"/>
</dbReference>
<evidence type="ECO:0000256" key="10">
    <source>
        <dbReference type="ARBA" id="ARBA00023004"/>
    </source>
</evidence>
<keyword evidence="10" id="KW-0408">Iron</keyword>
<dbReference type="KEGG" id="aca:ACP_0476"/>
<evidence type="ECO:0000256" key="4">
    <source>
        <dbReference type="ARBA" id="ARBA00022475"/>
    </source>
</evidence>
<dbReference type="EMBL" id="CP001472">
    <property type="protein sequence ID" value="ACO34375.1"/>
    <property type="molecule type" value="Genomic_DNA"/>
</dbReference>
<dbReference type="SUPFAM" id="SSF48695">
    <property type="entry name" value="Multiheme cytochromes"/>
    <property type="match status" value="2"/>
</dbReference>
<evidence type="ECO:0000256" key="8">
    <source>
        <dbReference type="ARBA" id="ARBA00022982"/>
    </source>
</evidence>
<keyword evidence="5" id="KW-0349">Heme</keyword>
<name>C1F0X7_ACIC5</name>
<dbReference type="InterPro" id="IPR051174">
    <property type="entry name" value="Cytochrome_c-type_ET"/>
</dbReference>
<feature type="transmembrane region" description="Helical" evidence="12">
    <location>
        <begin position="21"/>
        <end position="44"/>
    </location>
</feature>
<dbReference type="STRING" id="240015.ACP_0476"/>
<evidence type="ECO:0000256" key="2">
    <source>
        <dbReference type="ARBA" id="ARBA00007395"/>
    </source>
</evidence>
<dbReference type="Gene3D" id="1.10.3820.10">
    <property type="entry name" value="Di-heme elbow motif domain"/>
    <property type="match status" value="1"/>
</dbReference>
<evidence type="ECO:0000256" key="3">
    <source>
        <dbReference type="ARBA" id="ARBA00022448"/>
    </source>
</evidence>
<feature type="transmembrane region" description="Helical" evidence="12">
    <location>
        <begin position="110"/>
        <end position="130"/>
    </location>
</feature>
<evidence type="ECO:0000256" key="9">
    <source>
        <dbReference type="ARBA" id="ARBA00022989"/>
    </source>
</evidence>
<keyword evidence="3" id="KW-0813">Transport</keyword>
<organism evidence="14 15">
    <name type="scientific">Acidobacterium capsulatum (strain ATCC 51196 / DSM 11244 / BCRC 80197 / JCM 7670 / NBRC 15755 / NCIMB 13165 / 161)</name>
    <dbReference type="NCBI Taxonomy" id="240015"/>
    <lineage>
        <taxon>Bacteria</taxon>
        <taxon>Pseudomonadati</taxon>
        <taxon>Acidobacteriota</taxon>
        <taxon>Terriglobia</taxon>
        <taxon>Terriglobales</taxon>
        <taxon>Acidobacteriaceae</taxon>
        <taxon>Acidobacterium</taxon>
    </lineage>
</organism>
<dbReference type="OrthoDB" id="9791652at2"/>
<evidence type="ECO:0000256" key="12">
    <source>
        <dbReference type="SAM" id="Phobius"/>
    </source>
</evidence>
<keyword evidence="15" id="KW-1185">Reference proteome</keyword>
<dbReference type="AlphaFoldDB" id="C1F0X7"/>
<evidence type="ECO:0000256" key="5">
    <source>
        <dbReference type="ARBA" id="ARBA00022617"/>
    </source>
</evidence>
<keyword evidence="7" id="KW-0479">Metal-binding</keyword>
<dbReference type="Proteomes" id="UP000002207">
    <property type="component" value="Chromosome"/>
</dbReference>
<dbReference type="GO" id="GO:0009061">
    <property type="term" value="P:anaerobic respiration"/>
    <property type="evidence" value="ECO:0007669"/>
    <property type="project" value="TreeGrafter"/>
</dbReference>
<evidence type="ECO:0000256" key="1">
    <source>
        <dbReference type="ARBA" id="ARBA00004236"/>
    </source>
</evidence>
<sequence length="479" mass="52495">MGRLKQWEEEWLRPFLFYGNNWISLIGGAITTAAAFVLLGYWVVTLIGHGGSANPYTGIIFDFLLPALFVFGLVLIPIGMGWRRRSLYRAGQIPSVYPQVDFRDPKFRHAVDFVVVATFINFVIVGTASYRGVAYMDQASFCGTSCHVMQPEWVAYHHSQFHTNVACVECHVAPGIPGYIHAKTNGTKQLLMVLFHSYPRPIMADNKLPPPTVTCERCHSPTRYAGDQLVVKNTFGDDEKNTLTHTVLVMHVGGRNAAGVYSGIHGSHYKEKIEYIATDASDQTIPWVAVIHPDGTKTVYAVAGFHPAANQKPRVMGCIDCHNRAAHSFASPGDAMDRAMAGGALPASLPYLHKEGMALIQANYVSQGEAATKIPKALEAYYRTNYPAIWSGQSSEVKQAGQELVALYEQNVFPFMKVTWGTHPNNIGHMASPGCFRCHDGNHVTTGGTALTNDCTVCHNIVAMGDPNPKPLAELGMTQ</sequence>
<reference evidence="14 15" key="1">
    <citation type="journal article" date="2009" name="Appl. Environ. Microbiol.">
        <title>Three genomes from the phylum Acidobacteria provide insight into the lifestyles of these microorganisms in soils.</title>
        <authorList>
            <person name="Ward N.L."/>
            <person name="Challacombe J.F."/>
            <person name="Janssen P.H."/>
            <person name="Henrissat B."/>
            <person name="Coutinho P.M."/>
            <person name="Wu M."/>
            <person name="Xie G."/>
            <person name="Haft D.H."/>
            <person name="Sait M."/>
            <person name="Badger J."/>
            <person name="Barabote R.D."/>
            <person name="Bradley B."/>
            <person name="Brettin T.S."/>
            <person name="Brinkac L.M."/>
            <person name="Bruce D."/>
            <person name="Creasy T."/>
            <person name="Daugherty S.C."/>
            <person name="Davidsen T.M."/>
            <person name="DeBoy R.T."/>
            <person name="Detter J.C."/>
            <person name="Dodson R.J."/>
            <person name="Durkin A.S."/>
            <person name="Ganapathy A."/>
            <person name="Gwinn-Giglio M."/>
            <person name="Han C.S."/>
            <person name="Khouri H."/>
            <person name="Kiss H."/>
            <person name="Kothari S.P."/>
            <person name="Madupu R."/>
            <person name="Nelson K.E."/>
            <person name="Nelson W.C."/>
            <person name="Paulsen I."/>
            <person name="Penn K."/>
            <person name="Ren Q."/>
            <person name="Rosovitz M.J."/>
            <person name="Selengut J.D."/>
            <person name="Shrivastava S."/>
            <person name="Sullivan S.A."/>
            <person name="Tapia R."/>
            <person name="Thompson L.S."/>
            <person name="Watkins K.L."/>
            <person name="Yang Q."/>
            <person name="Yu C."/>
            <person name="Zafar N."/>
            <person name="Zhou L."/>
            <person name="Kuske C.R."/>
        </authorList>
    </citation>
    <scope>NUCLEOTIDE SEQUENCE [LARGE SCALE GENOMIC DNA]</scope>
    <source>
        <strain evidence="15">ATCC 51196 / DSM 11244 / BCRC 80197 / JCM 7670 / NBRC 15755 / NCIMB 13165 / 161</strain>
    </source>
</reference>
<dbReference type="Pfam" id="PF03264">
    <property type="entry name" value="Cytochrom_NNT"/>
    <property type="match status" value="1"/>
</dbReference>
<gene>
    <name evidence="14" type="ordered locus">ACP_0476</name>
</gene>
<feature type="transmembrane region" description="Helical" evidence="12">
    <location>
        <begin position="56"/>
        <end position="79"/>
    </location>
</feature>
<dbReference type="InterPro" id="IPR036280">
    <property type="entry name" value="Multihaem_cyt_sf"/>
</dbReference>
<dbReference type="InterPro" id="IPR038266">
    <property type="entry name" value="NapC/NirT_cytc_sf"/>
</dbReference>
<evidence type="ECO:0000259" key="13">
    <source>
        <dbReference type="Pfam" id="PF03264"/>
    </source>
</evidence>
<dbReference type="InterPro" id="IPR005126">
    <property type="entry name" value="NapC/NirT_cyt_c_N"/>
</dbReference>
<keyword evidence="4" id="KW-1003">Cell membrane</keyword>
<keyword evidence="8" id="KW-0249">Electron transport</keyword>
<dbReference type="RefSeq" id="WP_012680868.1">
    <property type="nucleotide sequence ID" value="NC_012483.1"/>
</dbReference>
<keyword evidence="6 12" id="KW-0812">Transmembrane</keyword>
<protein>
    <submittedName>
        <fullName evidence="14">Cytochrome c domain protein</fullName>
    </submittedName>
</protein>
<evidence type="ECO:0000313" key="14">
    <source>
        <dbReference type="EMBL" id="ACO34375.1"/>
    </source>
</evidence>
<accession>C1F0X7</accession>